<dbReference type="GO" id="GO:0032182">
    <property type="term" value="F:ubiquitin-like protein binding"/>
    <property type="evidence" value="ECO:0007669"/>
    <property type="project" value="TreeGrafter"/>
</dbReference>
<reference evidence="3" key="1">
    <citation type="submission" date="2020-11" db="EMBL/GenBank/DDBJ databases">
        <authorList>
            <consortium name="DOE Joint Genome Institute"/>
            <person name="Ahrendt S."/>
            <person name="Riley R."/>
            <person name="Andreopoulos W."/>
            <person name="Labutti K."/>
            <person name="Pangilinan J."/>
            <person name="Ruiz-Duenas F.J."/>
            <person name="Barrasa J.M."/>
            <person name="Sanchez-Garcia M."/>
            <person name="Camarero S."/>
            <person name="Miyauchi S."/>
            <person name="Serrano A."/>
            <person name="Linde D."/>
            <person name="Babiker R."/>
            <person name="Drula E."/>
            <person name="Ayuso-Fernandez I."/>
            <person name="Pacheco R."/>
            <person name="Padilla G."/>
            <person name="Ferreira P."/>
            <person name="Barriuso J."/>
            <person name="Kellner H."/>
            <person name="Castanera R."/>
            <person name="Alfaro M."/>
            <person name="Ramirez L."/>
            <person name="Pisabarro A.G."/>
            <person name="Kuo A."/>
            <person name="Tritt A."/>
            <person name="Lipzen A."/>
            <person name="He G."/>
            <person name="Yan M."/>
            <person name="Ng V."/>
            <person name="Cullen D."/>
            <person name="Martin F."/>
            <person name="Rosso M.-N."/>
            <person name="Henrissat B."/>
            <person name="Hibbett D."/>
            <person name="Martinez A.T."/>
            <person name="Grigoriev I.V."/>
        </authorList>
    </citation>
    <scope>NUCLEOTIDE SEQUENCE</scope>
    <source>
        <strain evidence="3">AH 40177</strain>
    </source>
</reference>
<dbReference type="PANTHER" id="PTHR12281:SF12">
    <property type="entry name" value="DEFECTIVE IN CULLIN NEDDYLATION PROTEIN"/>
    <property type="match status" value="1"/>
</dbReference>
<gene>
    <name evidence="3" type="ORF">BDP27DRAFT_1216675</name>
</gene>
<dbReference type="PROSITE" id="PS51229">
    <property type="entry name" value="DCUN1"/>
    <property type="match status" value="1"/>
</dbReference>
<dbReference type="OrthoDB" id="27198at2759"/>
<comment type="caution">
    <text evidence="3">The sequence shown here is derived from an EMBL/GenBank/DDBJ whole genome shotgun (WGS) entry which is preliminary data.</text>
</comment>
<keyword evidence="4" id="KW-1185">Reference proteome</keyword>
<dbReference type="PANTHER" id="PTHR12281">
    <property type="entry name" value="RP42 RELATED"/>
    <property type="match status" value="1"/>
</dbReference>
<proteinExistence type="predicted"/>
<dbReference type="Pfam" id="PF03556">
    <property type="entry name" value="Cullin_binding"/>
    <property type="match status" value="1"/>
</dbReference>
<organism evidence="3 4">
    <name type="scientific">Rhodocollybia butyracea</name>
    <dbReference type="NCBI Taxonomy" id="206335"/>
    <lineage>
        <taxon>Eukaryota</taxon>
        <taxon>Fungi</taxon>
        <taxon>Dikarya</taxon>
        <taxon>Basidiomycota</taxon>
        <taxon>Agaricomycotina</taxon>
        <taxon>Agaricomycetes</taxon>
        <taxon>Agaricomycetidae</taxon>
        <taxon>Agaricales</taxon>
        <taxon>Marasmiineae</taxon>
        <taxon>Omphalotaceae</taxon>
        <taxon>Rhodocollybia</taxon>
    </lineage>
</organism>
<evidence type="ECO:0000313" key="3">
    <source>
        <dbReference type="EMBL" id="KAF9072867.1"/>
    </source>
</evidence>
<comment type="function">
    <text evidence="1">Neddylation of cullins play an essential role in the regulation of SCF-type complexes activity.</text>
</comment>
<accession>A0A9P5Q2F3</accession>
<dbReference type="GO" id="GO:0097602">
    <property type="term" value="F:cullin family protein binding"/>
    <property type="evidence" value="ECO:0007669"/>
    <property type="project" value="TreeGrafter"/>
</dbReference>
<feature type="non-terminal residue" evidence="3">
    <location>
        <position position="1"/>
    </location>
</feature>
<name>A0A9P5Q2F3_9AGAR</name>
<dbReference type="InterPro" id="IPR042460">
    <property type="entry name" value="DCN1-like_PONY"/>
</dbReference>
<dbReference type="Proteomes" id="UP000772434">
    <property type="component" value="Unassembled WGS sequence"/>
</dbReference>
<evidence type="ECO:0000256" key="1">
    <source>
        <dbReference type="RuleBase" id="RU410713"/>
    </source>
</evidence>
<dbReference type="Gene3D" id="1.10.238.200">
    <property type="entry name" value="Cullin, PONY binding domain"/>
    <property type="match status" value="1"/>
</dbReference>
<dbReference type="EMBL" id="JADNRY010000021">
    <property type="protein sequence ID" value="KAF9072867.1"/>
    <property type="molecule type" value="Genomic_DNA"/>
</dbReference>
<dbReference type="GO" id="GO:0000151">
    <property type="term" value="C:ubiquitin ligase complex"/>
    <property type="evidence" value="ECO:0007669"/>
    <property type="project" value="TreeGrafter"/>
</dbReference>
<dbReference type="InterPro" id="IPR014764">
    <property type="entry name" value="DCN-prot"/>
</dbReference>
<dbReference type="GO" id="GO:0045116">
    <property type="term" value="P:protein neddylation"/>
    <property type="evidence" value="ECO:0007669"/>
    <property type="project" value="TreeGrafter"/>
</dbReference>
<sequence length="224" mass="25177">SEPYTSARALALFEKYVDADDSTAIGPVGLENLCADANIPMEGAMPLILAWQLGAKEMGRFTKDEWVEGTSNLKISSLSSLLSALSDLNNLLIFSKSPVKSNPKIDPYDRTTYLSYAKDTKSAFHKLYLFCFNLAKPEQSRNIDMETSAALWSVILSPKYPIMQEVLEYIGEKDGVYKATNKDLWTMMLEFCETVDPNLQGYESEEAWPTLLDEFVAWKKARSP</sequence>
<feature type="domain" description="DCUN1" evidence="2">
    <location>
        <begin position="4"/>
        <end position="220"/>
    </location>
</feature>
<evidence type="ECO:0000259" key="2">
    <source>
        <dbReference type="PROSITE" id="PS51229"/>
    </source>
</evidence>
<dbReference type="Gene3D" id="1.10.238.10">
    <property type="entry name" value="EF-hand"/>
    <property type="match status" value="1"/>
</dbReference>
<dbReference type="GO" id="GO:0031624">
    <property type="term" value="F:ubiquitin conjugating enzyme binding"/>
    <property type="evidence" value="ECO:0007669"/>
    <property type="project" value="TreeGrafter"/>
</dbReference>
<dbReference type="AlphaFoldDB" id="A0A9P5Q2F3"/>
<protein>
    <recommendedName>
        <fullName evidence="1">Defective in cullin neddylation protein</fullName>
    </recommendedName>
</protein>
<dbReference type="InterPro" id="IPR005176">
    <property type="entry name" value="PONY_dom"/>
</dbReference>
<evidence type="ECO:0000313" key="4">
    <source>
        <dbReference type="Proteomes" id="UP000772434"/>
    </source>
</evidence>